<organism evidence="3 4">
    <name type="scientific">Hymenobacter bucti</name>
    <dbReference type="NCBI Taxonomy" id="1844114"/>
    <lineage>
        <taxon>Bacteria</taxon>
        <taxon>Pseudomonadati</taxon>
        <taxon>Bacteroidota</taxon>
        <taxon>Cytophagia</taxon>
        <taxon>Cytophagales</taxon>
        <taxon>Hymenobacteraceae</taxon>
        <taxon>Hymenobacter</taxon>
    </lineage>
</organism>
<comment type="caution">
    <text evidence="3">The sequence shown here is derived from an EMBL/GenBank/DDBJ whole genome shotgun (WGS) entry which is preliminary data.</text>
</comment>
<feature type="chain" id="PRO_5047423163" description="OmpH family outer membrane protein" evidence="2">
    <location>
        <begin position="22"/>
        <end position="182"/>
    </location>
</feature>
<evidence type="ECO:0000256" key="1">
    <source>
        <dbReference type="SAM" id="MobiDB-lite"/>
    </source>
</evidence>
<dbReference type="Proteomes" id="UP001597197">
    <property type="component" value="Unassembled WGS sequence"/>
</dbReference>
<gene>
    <name evidence="3" type="ORF">ACFSDX_22980</name>
</gene>
<feature type="signal peptide" evidence="2">
    <location>
        <begin position="1"/>
        <end position="21"/>
    </location>
</feature>
<sequence length="182" mass="20157">MTLKPFFAACLLIAAPSAAFAQQPATLSAPSPVAVQDKTQASQRLNPIIEARADHLSTQMVRDLHLNNYQATRLRSINADKVAKLDALERQYARSPKQLEEQSKAVGRERDKELQVVLTTDQYTDYFDARQRYAQFDKNYAASASSAILVNSIQNPAPVRANDATIGPARKTTRNTQPTGRQ</sequence>
<protein>
    <recommendedName>
        <fullName evidence="5">OmpH family outer membrane protein</fullName>
    </recommendedName>
</protein>
<evidence type="ECO:0000256" key="2">
    <source>
        <dbReference type="SAM" id="SignalP"/>
    </source>
</evidence>
<dbReference type="EMBL" id="JBHUFD010000018">
    <property type="protein sequence ID" value="MFD1875316.1"/>
    <property type="molecule type" value="Genomic_DNA"/>
</dbReference>
<feature type="region of interest" description="Disordered" evidence="1">
    <location>
        <begin position="158"/>
        <end position="182"/>
    </location>
</feature>
<keyword evidence="4" id="KW-1185">Reference proteome</keyword>
<keyword evidence="2" id="KW-0732">Signal</keyword>
<dbReference type="RefSeq" id="WP_382317876.1">
    <property type="nucleotide sequence ID" value="NZ_JBHUFD010000018.1"/>
</dbReference>
<proteinExistence type="predicted"/>
<reference evidence="4" key="1">
    <citation type="journal article" date="2019" name="Int. J. Syst. Evol. Microbiol.">
        <title>The Global Catalogue of Microorganisms (GCM) 10K type strain sequencing project: providing services to taxonomists for standard genome sequencing and annotation.</title>
        <authorList>
            <consortium name="The Broad Institute Genomics Platform"/>
            <consortium name="The Broad Institute Genome Sequencing Center for Infectious Disease"/>
            <person name="Wu L."/>
            <person name="Ma J."/>
        </authorList>
    </citation>
    <scope>NUCLEOTIDE SEQUENCE [LARGE SCALE GENOMIC DNA]</scope>
    <source>
        <strain evidence="4">CGMCC 1.15795</strain>
    </source>
</reference>
<evidence type="ECO:0008006" key="5">
    <source>
        <dbReference type="Google" id="ProtNLM"/>
    </source>
</evidence>
<evidence type="ECO:0000313" key="3">
    <source>
        <dbReference type="EMBL" id="MFD1875316.1"/>
    </source>
</evidence>
<name>A0ABW4R162_9BACT</name>
<evidence type="ECO:0000313" key="4">
    <source>
        <dbReference type="Proteomes" id="UP001597197"/>
    </source>
</evidence>
<accession>A0ABW4R162</accession>